<evidence type="ECO:0000256" key="2">
    <source>
        <dbReference type="SAM" id="SignalP"/>
    </source>
</evidence>
<comment type="caution">
    <text evidence="4">The sequence shown here is derived from an EMBL/GenBank/DDBJ whole genome shotgun (WGS) entry which is preliminary data.</text>
</comment>
<evidence type="ECO:0000259" key="3">
    <source>
        <dbReference type="PROSITE" id="PS51494"/>
    </source>
</evidence>
<protein>
    <submittedName>
        <fullName evidence="4">SpoIVB peptidase S55</fullName>
    </submittedName>
</protein>
<dbReference type="OrthoDB" id="9765242at2"/>
<dbReference type="InParanoid" id="A0A2S8SQE4"/>
<accession>A0A2S8SQE4</accession>
<feature type="compositionally biased region" description="Basic and acidic residues" evidence="1">
    <location>
        <begin position="645"/>
        <end position="656"/>
    </location>
</feature>
<evidence type="ECO:0000256" key="1">
    <source>
        <dbReference type="SAM" id="MobiDB-lite"/>
    </source>
</evidence>
<feature type="signal peptide" evidence="2">
    <location>
        <begin position="1"/>
        <end position="23"/>
    </location>
</feature>
<sequence>MRQFLPLLPLILLPALAPTLAHAQTKPDRPTQLESKTASAALVQRLLREGKIMRASDAKRGQKGVAYSVFQGTKIEKFDVVVLGTLEKSQGGGDLVLIKVTSGPVVKRQSGIIQGMSGSPVYIGGKLLGAIAIGFGFPKEPIGGVTPITQMISGALPDNSQKMKPVIVASTAVEVFVPKSPLVIQNRRIARLEVTRDLKQSAFSGSMKNATMRMRPATQFLLLSGVSEGGLNRWKSMLAPYGITPVLGGGAMIHSQVFGTPSKKSGIKANLAPGAAIGVQLASGDIDATGVGTVTYRIGNRVLAFGHPMFNLGAVSMPMTTAYVHDIFPAYDISFKLASPIASVGELQQDTNFAIGGTVGRAAQTVPLRISLLDAGKKINKKYNVRLIKDPTFTPQIAQSIAVDALQATLGLDSDKMVKIAFSMGLKNGPAIHRVNTVYAADQVVAGALGEMLDALSITQANGFEKGNITSMDLNVEVIGARKTARIRRIYADKNRLKAGESAQISVVLEPTGEPDEQITRRFTVRVPADAPSGSLRVAASSAADIFTARGRVGGAPPRPGNFKELLGAYAQIGANNELLLQTSTPRRFLLIDRKRVSNPPPSWNRLVPSGPSSSVSDFNETQSQKMKSEWVLSGVESLSIPVESSRESDKTKPDAPDSDDGIASATISNSSDAVAADLSGVDDADSFVARLPKMDELDAAPNFSARWKQLSRVLMQIPLPKPTPPVPTEPQIPPQATPTPSPKVAPITGVTPAPGATPTPTPVPTPVPTAEATARNIARPAGRFIQRTSADFSRGKFDGALVESDGIIRVGPRNQRLFSSAEPLAWSVAADGKGVVYLGTGNSARLLKIENGASKVLYEGPEIAVTALALDANGILYAGVSPGGRVLRFNADGTHQVVLNTGQTFIHALKFDGNGNLIVATGGESAKIYRLSAEYLRFQSAFVGQVTNQPIPAAFASIEKPLATLPQKHARSLAFSGDSMFVGTSDDAVLYRIDRDGKTTALYQAGGASNAASDDGPTIIVAPSATSAAPTSVAVFSAAGISSGASQSGGNEILAVATSGESVYFGTANSGSIFRWNAQSGVQELFKTPGRAIYALQMQGDALFAATGESGEVWRVSDLGGDVQGARVLDATQPQVMALASANNRIFAATGNNAAAYEIGGAGANSFTSNVFDAGQIVRFGSLNSLSSGATFEFRSGNTLEPDATWSSWNAVQNGQSVGENRARYAQYRARLNDGGTISRVEFSFRAPNRAPGVRFTSPAGGEAFSGKKTLTWSGTDPDKDPLRYSLQLVGADGKTQEIELTTATAASQEIDTKKYADGIYTAKITASDAARNPENPQIDSAISLPFTLDNTAPTMDKPVATKNGESWDITFSGTDLLSPLAGAEWRVASNPGKSTKNEDKSIEVVKSTKNQASATNPANSTKNQLKTPTAVLSPVPAAVSVETAKAAEVKPGDWQAAASADGFFDGKSEKIVARLDPKVAGIALKSGDRIEFRVRDAADNAVTSIVVLP</sequence>
<reference evidence="4 5" key="1">
    <citation type="journal article" date="2018" name="Syst. Appl. Microbiol.">
        <title>Abditibacterium utsteinense sp. nov., the first cultivated member of candidate phylum FBP, isolated from ice-free Antarctic soil samples.</title>
        <authorList>
            <person name="Tahon G."/>
            <person name="Tytgat B."/>
            <person name="Lebbe L."/>
            <person name="Carlier A."/>
            <person name="Willems A."/>
        </authorList>
    </citation>
    <scope>NUCLEOTIDE SEQUENCE [LARGE SCALE GENOMIC DNA]</scope>
    <source>
        <strain evidence="4 5">LMG 29911</strain>
    </source>
</reference>
<dbReference type="RefSeq" id="WP_106380846.1">
    <property type="nucleotide sequence ID" value="NZ_NIGF01000017.1"/>
</dbReference>
<feature type="compositionally biased region" description="Polar residues" evidence="1">
    <location>
        <begin position="611"/>
        <end position="623"/>
    </location>
</feature>
<feature type="region of interest" description="Disordered" evidence="1">
    <location>
        <begin position="642"/>
        <end position="666"/>
    </location>
</feature>
<keyword evidence="2" id="KW-0732">Signal</keyword>
<feature type="region of interest" description="Disordered" evidence="1">
    <location>
        <begin position="600"/>
        <end position="623"/>
    </location>
</feature>
<dbReference type="SUPFAM" id="SSF101898">
    <property type="entry name" value="NHL repeat"/>
    <property type="match status" value="1"/>
</dbReference>
<dbReference type="InterPro" id="IPR008763">
    <property type="entry name" value="Peptidase_S55"/>
</dbReference>
<name>A0A2S8SQE4_9BACT</name>
<gene>
    <name evidence="4" type="ORF">B1R32_11711</name>
</gene>
<proteinExistence type="predicted"/>
<feature type="compositionally biased region" description="Polar residues" evidence="1">
    <location>
        <begin position="1409"/>
        <end position="1428"/>
    </location>
</feature>
<dbReference type="EMBL" id="NIGF01000017">
    <property type="protein sequence ID" value="PQV62969.1"/>
    <property type="molecule type" value="Genomic_DNA"/>
</dbReference>
<keyword evidence="5" id="KW-1185">Reference proteome</keyword>
<dbReference type="InterPro" id="IPR015943">
    <property type="entry name" value="WD40/YVTN_repeat-like_dom_sf"/>
</dbReference>
<feature type="domain" description="Peptidase S55" evidence="3">
    <location>
        <begin position="1"/>
        <end position="167"/>
    </location>
</feature>
<organism evidence="4 5">
    <name type="scientific">Abditibacterium utsteinense</name>
    <dbReference type="NCBI Taxonomy" id="1960156"/>
    <lineage>
        <taxon>Bacteria</taxon>
        <taxon>Pseudomonadati</taxon>
        <taxon>Abditibacteriota</taxon>
        <taxon>Abditibacteriia</taxon>
        <taxon>Abditibacteriales</taxon>
        <taxon>Abditibacteriaceae</taxon>
        <taxon>Abditibacterium</taxon>
    </lineage>
</organism>
<feature type="region of interest" description="Disordered" evidence="1">
    <location>
        <begin position="1390"/>
        <end position="1430"/>
    </location>
</feature>
<feature type="chain" id="PRO_5015677032" evidence="2">
    <location>
        <begin position="24"/>
        <end position="1511"/>
    </location>
</feature>
<evidence type="ECO:0000313" key="5">
    <source>
        <dbReference type="Proteomes" id="UP000237684"/>
    </source>
</evidence>
<dbReference type="Proteomes" id="UP000237684">
    <property type="component" value="Unassembled WGS sequence"/>
</dbReference>
<dbReference type="Gene3D" id="2.130.10.10">
    <property type="entry name" value="YVTN repeat-like/Quinoprotein amine dehydrogenase"/>
    <property type="match status" value="1"/>
</dbReference>
<dbReference type="Pfam" id="PF05580">
    <property type="entry name" value="Peptidase_S55"/>
    <property type="match status" value="1"/>
</dbReference>
<dbReference type="PROSITE" id="PS51494">
    <property type="entry name" value="SPOIVB"/>
    <property type="match status" value="1"/>
</dbReference>
<evidence type="ECO:0000313" key="4">
    <source>
        <dbReference type="EMBL" id="PQV62969.1"/>
    </source>
</evidence>
<feature type="region of interest" description="Disordered" evidence="1">
    <location>
        <begin position="720"/>
        <end position="743"/>
    </location>
</feature>